<dbReference type="InterPro" id="IPR005338">
    <property type="entry name" value="Anhydro_N_Ac-Mur_kinase"/>
</dbReference>
<evidence type="ECO:0000313" key="2">
    <source>
        <dbReference type="Proteomes" id="UP000198393"/>
    </source>
</evidence>
<dbReference type="Pfam" id="PF03702">
    <property type="entry name" value="AnmK"/>
    <property type="match status" value="1"/>
</dbReference>
<dbReference type="GO" id="GO:0006040">
    <property type="term" value="P:amino sugar metabolic process"/>
    <property type="evidence" value="ECO:0007669"/>
    <property type="project" value="InterPro"/>
</dbReference>
<keyword evidence="1" id="KW-0808">Transferase</keyword>
<dbReference type="InterPro" id="IPR043129">
    <property type="entry name" value="ATPase_NBD"/>
</dbReference>
<dbReference type="PANTHER" id="PTHR30605:SF0">
    <property type="entry name" value="ANHYDRO-N-ACETYLMURAMIC ACID KINASE"/>
    <property type="match status" value="1"/>
</dbReference>
<organism evidence="1 2">
    <name type="scientific">Ekhidna lutea</name>
    <dbReference type="NCBI Taxonomy" id="447679"/>
    <lineage>
        <taxon>Bacteria</taxon>
        <taxon>Pseudomonadati</taxon>
        <taxon>Bacteroidota</taxon>
        <taxon>Cytophagia</taxon>
        <taxon>Cytophagales</taxon>
        <taxon>Reichenbachiellaceae</taxon>
        <taxon>Ekhidna</taxon>
    </lineage>
</organism>
<dbReference type="SUPFAM" id="SSF53067">
    <property type="entry name" value="Actin-like ATPase domain"/>
    <property type="match status" value="1"/>
</dbReference>
<dbReference type="GO" id="GO:0016773">
    <property type="term" value="F:phosphotransferase activity, alcohol group as acceptor"/>
    <property type="evidence" value="ECO:0007669"/>
    <property type="project" value="InterPro"/>
</dbReference>
<dbReference type="RefSeq" id="WP_179213345.1">
    <property type="nucleotide sequence ID" value="NZ_FZPD01000003.1"/>
</dbReference>
<reference evidence="1 2" key="1">
    <citation type="submission" date="2017-06" db="EMBL/GenBank/DDBJ databases">
        <authorList>
            <person name="Kim H.J."/>
            <person name="Triplett B.A."/>
        </authorList>
    </citation>
    <scope>NUCLEOTIDE SEQUENCE [LARGE SCALE GENOMIC DNA]</scope>
    <source>
        <strain evidence="1 2">DSM 19307</strain>
    </source>
</reference>
<dbReference type="AlphaFoldDB" id="A0A239IGT6"/>
<dbReference type="GO" id="GO:0016301">
    <property type="term" value="F:kinase activity"/>
    <property type="evidence" value="ECO:0007669"/>
    <property type="project" value="UniProtKB-KW"/>
</dbReference>
<evidence type="ECO:0000313" key="1">
    <source>
        <dbReference type="EMBL" id="SNS92213.1"/>
    </source>
</evidence>
<sequence>MKKSSYSVIGAMAGSSMDGLDLSHVVFSIEPKGWNYQLKKCETIFYDKGIFSRLKNAHRLDRDEQESIDVEFGNWIGEKVSRFKNDIEQIDLAGIHGHTLIHKPEDEISWQLGRGDIIAKIIKLPTVTEFRTEDVKNSGQGAPLVPFGDFTLFEGYDACLNLGGIANISLKESQTAWDICPCNQVLNYFSNKLGKSFDQGGELAEKGQMNLAFYSAISKIDFFHQSPPKSLPNHFINQSLLDPVDPTDGLYTYCQIIAEQINQSLEDPSPGKLLVTGGGAFNEFLISKIESELKGWEVIIPDSKLIDFKESLIFAFLALKRFRNEVNVLASVTGAAKDSSSGVIHLP</sequence>
<accession>A0A239IGT6</accession>
<name>A0A239IGT6_EKHLU</name>
<gene>
    <name evidence="1" type="ORF">SAMN05421640_1638</name>
</gene>
<dbReference type="Proteomes" id="UP000198393">
    <property type="component" value="Unassembled WGS sequence"/>
</dbReference>
<proteinExistence type="predicted"/>
<protein>
    <submittedName>
        <fullName evidence="1">Anhydro-N-acetylmuramic acid kinase</fullName>
    </submittedName>
</protein>
<dbReference type="EMBL" id="FZPD01000003">
    <property type="protein sequence ID" value="SNS92213.1"/>
    <property type="molecule type" value="Genomic_DNA"/>
</dbReference>
<keyword evidence="2" id="KW-1185">Reference proteome</keyword>
<dbReference type="PANTHER" id="PTHR30605">
    <property type="entry name" value="ANHYDRO-N-ACETYLMURAMIC ACID KINASE"/>
    <property type="match status" value="1"/>
</dbReference>
<dbReference type="GO" id="GO:0005524">
    <property type="term" value="F:ATP binding"/>
    <property type="evidence" value="ECO:0007669"/>
    <property type="project" value="InterPro"/>
</dbReference>
<dbReference type="Gene3D" id="3.30.420.40">
    <property type="match status" value="2"/>
</dbReference>
<keyword evidence="1" id="KW-0418">Kinase</keyword>
<dbReference type="GO" id="GO:0009254">
    <property type="term" value="P:peptidoglycan turnover"/>
    <property type="evidence" value="ECO:0007669"/>
    <property type="project" value="InterPro"/>
</dbReference>